<dbReference type="EMBL" id="JBCEZU010000597">
    <property type="protein sequence ID" value="KAK9514511.1"/>
    <property type="molecule type" value="Genomic_DNA"/>
</dbReference>
<feature type="region of interest" description="Disordered" evidence="1">
    <location>
        <begin position="116"/>
        <end position="137"/>
    </location>
</feature>
<evidence type="ECO:0000313" key="4">
    <source>
        <dbReference type="Proteomes" id="UP001488805"/>
    </source>
</evidence>
<organism evidence="3 4">
    <name type="scientific">Zoarces viviparus</name>
    <name type="common">Viviparous eelpout</name>
    <name type="synonym">Blennius viviparus</name>
    <dbReference type="NCBI Taxonomy" id="48416"/>
    <lineage>
        <taxon>Eukaryota</taxon>
        <taxon>Metazoa</taxon>
        <taxon>Chordata</taxon>
        <taxon>Craniata</taxon>
        <taxon>Vertebrata</taxon>
        <taxon>Euteleostomi</taxon>
        <taxon>Actinopterygii</taxon>
        <taxon>Neopterygii</taxon>
        <taxon>Teleostei</taxon>
        <taxon>Neoteleostei</taxon>
        <taxon>Acanthomorphata</taxon>
        <taxon>Eupercaria</taxon>
        <taxon>Perciformes</taxon>
        <taxon>Cottioidei</taxon>
        <taxon>Zoarcales</taxon>
        <taxon>Zoarcidae</taxon>
        <taxon>Zoarcinae</taxon>
        <taxon>Zoarces</taxon>
    </lineage>
</organism>
<protein>
    <submittedName>
        <fullName evidence="3">Uncharacterized protein</fullName>
    </submittedName>
</protein>
<gene>
    <name evidence="2" type="ORF">VZT92_027974</name>
    <name evidence="3" type="ORF">VZT92_027978</name>
</gene>
<dbReference type="Proteomes" id="UP001488805">
    <property type="component" value="Unassembled WGS sequence"/>
</dbReference>
<evidence type="ECO:0000313" key="2">
    <source>
        <dbReference type="EMBL" id="KAK9514511.1"/>
    </source>
</evidence>
<keyword evidence="4" id="KW-1185">Reference proteome</keyword>
<dbReference type="AlphaFoldDB" id="A0AAW1DYF2"/>
<evidence type="ECO:0000313" key="3">
    <source>
        <dbReference type="EMBL" id="KAK9514515.1"/>
    </source>
</evidence>
<sequence>MVGTIMETTELDTTARTTTDDGHPPEEVGSSQMTAGSVDIPTIALPGTSIVGARRTEQRGEVLQPADTVAHHHVTGEVLQHTDTVAHHHVTAGHTPRSPELASELMRATGPDTMIFPGGHTTAGRATGEQSAPERGA</sequence>
<reference evidence="3 4" key="1">
    <citation type="journal article" date="2024" name="Genome Biol. Evol.">
        <title>Chromosome-level genome assembly of the viviparous eelpout Zoarces viviparus.</title>
        <authorList>
            <person name="Fuhrmann N."/>
            <person name="Brasseur M.V."/>
            <person name="Bakowski C.E."/>
            <person name="Podsiadlowski L."/>
            <person name="Prost S."/>
            <person name="Krehenwinkel H."/>
            <person name="Mayer C."/>
        </authorList>
    </citation>
    <scope>NUCLEOTIDE SEQUENCE [LARGE SCALE GENOMIC DNA]</scope>
    <source>
        <strain evidence="3">NO-MEL_2022_Ind0_liver</strain>
    </source>
</reference>
<evidence type="ECO:0000256" key="1">
    <source>
        <dbReference type="SAM" id="MobiDB-lite"/>
    </source>
</evidence>
<dbReference type="EMBL" id="JBCEZU010000597">
    <property type="protein sequence ID" value="KAK9514515.1"/>
    <property type="molecule type" value="Genomic_DNA"/>
</dbReference>
<name>A0AAW1DYF2_ZOAVI</name>
<accession>A0AAW1DYF2</accession>
<comment type="caution">
    <text evidence="3">The sequence shown here is derived from an EMBL/GenBank/DDBJ whole genome shotgun (WGS) entry which is preliminary data.</text>
</comment>
<proteinExistence type="predicted"/>
<feature type="region of interest" description="Disordered" evidence="1">
    <location>
        <begin position="1"/>
        <end position="40"/>
    </location>
</feature>